<feature type="domain" description="Competence protein CoiA nuclease-like" evidence="1">
    <location>
        <begin position="60"/>
        <end position="155"/>
    </location>
</feature>
<comment type="caution">
    <text evidence="3">The sequence shown here is derived from an EMBL/GenBank/DDBJ whole genome shotgun (WGS) entry which is preliminary data.</text>
</comment>
<sequence length="336" mass="38865">MFIAKKKESVDLVKADVAVKTTVYVCPGCEGEVQVKQGTINTPHFSHVTLRDCQSLAEGESSDHLLGKLQLADFFESIGGTVELEVWLPEIKQRPDLVVTFDNVKIAVEFQCAPITAQRVSERTRGFESLGMDVVWVLGPTYQQKKLQQATWAKFARIRGGRLQVAFWHAKGNRVEWREWWRLDCRNRVNAHDAGDAHRQLLKLQQLVTQRSEVSRWWQKRLYRLGRSLVGMPWVCHRLKAMPGGARTAQWELSLAVLLALEYGPQTKTRLHEVLSKQVWFEFGATQQDDAIWLWLERLLAEWGATNVIMQRDDMVWLKRVTEWYPDYQHKLAALD</sequence>
<dbReference type="AlphaFoldDB" id="A0AA40YLV0"/>
<evidence type="ECO:0000259" key="2">
    <source>
        <dbReference type="Pfam" id="PF25164"/>
    </source>
</evidence>
<proteinExistence type="predicted"/>
<evidence type="ECO:0000313" key="3">
    <source>
        <dbReference type="EMBL" id="MBJ7637872.1"/>
    </source>
</evidence>
<dbReference type="Proteomes" id="UP000728106">
    <property type="component" value="Unassembled WGS sequence"/>
</dbReference>
<dbReference type="InterPro" id="IPR057253">
    <property type="entry name" value="CoiA-like_N"/>
</dbReference>
<protein>
    <recommendedName>
        <fullName evidence="5">Competence protein CoiA</fullName>
    </recommendedName>
</protein>
<evidence type="ECO:0000313" key="4">
    <source>
        <dbReference type="Proteomes" id="UP000728106"/>
    </source>
</evidence>
<reference evidence="3 4" key="1">
    <citation type="journal article" date="2021" name="Int. J. Food Microbiol.">
        <title>Safety demonstration of a microbial species for use in the food chain: Weissella confusa.</title>
        <authorList>
            <person name="Bourdichon F."/>
            <person name="Patrone V."/>
            <person name="Fontana A."/>
            <person name="Milani G."/>
            <person name="Morelli L."/>
        </authorList>
    </citation>
    <scope>NUCLEOTIDE SEQUENCE [LARGE SCALE GENOMIC DNA]</scope>
    <source>
        <strain evidence="3 4">CCUG 43002</strain>
    </source>
</reference>
<dbReference type="RefSeq" id="WP_199467887.1">
    <property type="nucleotide sequence ID" value="NZ_JAAOCP010000001.1"/>
</dbReference>
<organism evidence="3 4">
    <name type="scientific">Weissella confusa</name>
    <name type="common">Lactobacillus confusus</name>
    <dbReference type="NCBI Taxonomy" id="1583"/>
    <lineage>
        <taxon>Bacteria</taxon>
        <taxon>Bacillati</taxon>
        <taxon>Bacillota</taxon>
        <taxon>Bacilli</taxon>
        <taxon>Lactobacillales</taxon>
        <taxon>Lactobacillaceae</taxon>
        <taxon>Weissella</taxon>
    </lineage>
</organism>
<evidence type="ECO:0008006" key="5">
    <source>
        <dbReference type="Google" id="ProtNLM"/>
    </source>
</evidence>
<accession>A0AA40YLV0</accession>
<gene>
    <name evidence="3" type="ORF">HAU20_00345</name>
</gene>
<feature type="domain" description="Competence protein CoiA-like N-terminal" evidence="2">
    <location>
        <begin position="20"/>
        <end position="55"/>
    </location>
</feature>
<dbReference type="EMBL" id="JAAOCP010000001">
    <property type="protein sequence ID" value="MBJ7637872.1"/>
    <property type="molecule type" value="Genomic_DNA"/>
</dbReference>
<keyword evidence="4" id="KW-1185">Reference proteome</keyword>
<dbReference type="Pfam" id="PF25164">
    <property type="entry name" value="CoiA_N"/>
    <property type="match status" value="1"/>
</dbReference>
<name>A0AA40YLV0_WEICO</name>
<evidence type="ECO:0000259" key="1">
    <source>
        <dbReference type="Pfam" id="PF06054"/>
    </source>
</evidence>
<dbReference type="Pfam" id="PF06054">
    <property type="entry name" value="CoiA_nuc"/>
    <property type="match status" value="1"/>
</dbReference>
<dbReference type="InterPro" id="IPR010330">
    <property type="entry name" value="CoiA_nuc"/>
</dbReference>